<keyword evidence="9 10" id="KW-0275">Fatty acid biosynthesis</keyword>
<keyword evidence="5 10" id="KW-0276">Fatty acid metabolism</keyword>
<dbReference type="InterPro" id="IPR002076">
    <property type="entry name" value="ELO_fam"/>
</dbReference>
<comment type="caution">
    <text evidence="10">Lacks conserved residue(s) required for the propagation of feature annotation.</text>
</comment>
<keyword evidence="6 10" id="KW-1133">Transmembrane helix</keyword>
<dbReference type="GO" id="GO:0019367">
    <property type="term" value="P:fatty acid elongation, saturated fatty acid"/>
    <property type="evidence" value="ECO:0007669"/>
    <property type="project" value="TreeGrafter"/>
</dbReference>
<sequence length="115" mass="13528">MAPCIVVMSVVSGGHGTMVGLLNTLVHMIMYSYYLISSLGPQYQKYLWWKKYLTMAQMTQFLIIIFHTGQILFTDCDYTKFCNAYLFFNSIFFFAMFASFYRKTYLVQKNQIKPD</sequence>
<dbReference type="GO" id="GO:0042761">
    <property type="term" value="P:very long-chain fatty acid biosynthetic process"/>
    <property type="evidence" value="ECO:0007669"/>
    <property type="project" value="TreeGrafter"/>
</dbReference>
<organism evidence="11">
    <name type="scientific">Timema shepardi</name>
    <name type="common">Walking stick</name>
    <dbReference type="NCBI Taxonomy" id="629360"/>
    <lineage>
        <taxon>Eukaryota</taxon>
        <taxon>Metazoa</taxon>
        <taxon>Ecdysozoa</taxon>
        <taxon>Arthropoda</taxon>
        <taxon>Hexapoda</taxon>
        <taxon>Insecta</taxon>
        <taxon>Pterygota</taxon>
        <taxon>Neoptera</taxon>
        <taxon>Polyneoptera</taxon>
        <taxon>Phasmatodea</taxon>
        <taxon>Timematodea</taxon>
        <taxon>Timematoidea</taxon>
        <taxon>Timematidae</taxon>
        <taxon>Timema</taxon>
    </lineage>
</organism>
<evidence type="ECO:0000256" key="5">
    <source>
        <dbReference type="ARBA" id="ARBA00022832"/>
    </source>
</evidence>
<dbReference type="AlphaFoldDB" id="A0A7R9BA42"/>
<evidence type="ECO:0000256" key="4">
    <source>
        <dbReference type="ARBA" id="ARBA00022692"/>
    </source>
</evidence>
<evidence type="ECO:0000256" key="2">
    <source>
        <dbReference type="ARBA" id="ARBA00022516"/>
    </source>
</evidence>
<reference evidence="11" key="1">
    <citation type="submission" date="2020-11" db="EMBL/GenBank/DDBJ databases">
        <authorList>
            <person name="Tran Van P."/>
        </authorList>
    </citation>
    <scope>NUCLEOTIDE SEQUENCE</scope>
</reference>
<keyword evidence="7 10" id="KW-0443">Lipid metabolism</keyword>
<dbReference type="GO" id="GO:0005789">
    <property type="term" value="C:endoplasmic reticulum membrane"/>
    <property type="evidence" value="ECO:0007669"/>
    <property type="project" value="TreeGrafter"/>
</dbReference>
<dbReference type="GO" id="GO:0034626">
    <property type="term" value="P:fatty acid elongation, polyunsaturated fatty acid"/>
    <property type="evidence" value="ECO:0007669"/>
    <property type="project" value="TreeGrafter"/>
</dbReference>
<evidence type="ECO:0000256" key="10">
    <source>
        <dbReference type="RuleBase" id="RU361115"/>
    </source>
</evidence>
<evidence type="ECO:0000256" key="9">
    <source>
        <dbReference type="ARBA" id="ARBA00023160"/>
    </source>
</evidence>
<protein>
    <recommendedName>
        <fullName evidence="10">Elongation of very long chain fatty acids protein</fullName>
        <ecNumber evidence="10">2.3.1.199</ecNumber>
    </recommendedName>
    <alternativeName>
        <fullName evidence="10">Very-long-chain 3-oxoacyl-CoA synthase</fullName>
    </alternativeName>
</protein>
<dbReference type="EMBL" id="OC015918">
    <property type="protein sequence ID" value="CAD7268719.1"/>
    <property type="molecule type" value="Genomic_DNA"/>
</dbReference>
<dbReference type="GO" id="GO:0034625">
    <property type="term" value="P:fatty acid elongation, monounsaturated fatty acid"/>
    <property type="evidence" value="ECO:0007669"/>
    <property type="project" value="TreeGrafter"/>
</dbReference>
<evidence type="ECO:0000256" key="7">
    <source>
        <dbReference type="ARBA" id="ARBA00023098"/>
    </source>
</evidence>
<feature type="transmembrane region" description="Helical" evidence="10">
    <location>
        <begin position="52"/>
        <end position="72"/>
    </location>
</feature>
<proteinExistence type="inferred from homology"/>
<dbReference type="PANTHER" id="PTHR11157">
    <property type="entry name" value="FATTY ACID ACYL TRANSFERASE-RELATED"/>
    <property type="match status" value="1"/>
</dbReference>
<keyword evidence="3 10" id="KW-0808">Transferase</keyword>
<dbReference type="GO" id="GO:0030148">
    <property type="term" value="P:sphingolipid biosynthetic process"/>
    <property type="evidence" value="ECO:0007669"/>
    <property type="project" value="TreeGrafter"/>
</dbReference>
<dbReference type="EC" id="2.3.1.199" evidence="10"/>
<dbReference type="PANTHER" id="PTHR11157:SF116">
    <property type="entry name" value="ELONGATION OF VERY LONG CHAIN FATTY ACIDS PROTEIN-RELATED"/>
    <property type="match status" value="1"/>
</dbReference>
<name>A0A7R9BA42_TIMSH</name>
<evidence type="ECO:0000256" key="1">
    <source>
        <dbReference type="ARBA" id="ARBA00004141"/>
    </source>
</evidence>
<keyword evidence="2 10" id="KW-0444">Lipid biosynthesis</keyword>
<accession>A0A7R9BA42</accession>
<gene>
    <name evidence="11" type="ORF">TSIB3V08_LOCUS12719</name>
</gene>
<comment type="subcellular location">
    <subcellularLocation>
        <location evidence="1">Membrane</location>
        <topology evidence="1">Multi-pass membrane protein</topology>
    </subcellularLocation>
</comment>
<dbReference type="GO" id="GO:0009922">
    <property type="term" value="F:fatty acid elongase activity"/>
    <property type="evidence" value="ECO:0007669"/>
    <property type="project" value="UniProtKB-EC"/>
</dbReference>
<comment type="similarity">
    <text evidence="10">Belongs to the ELO family.</text>
</comment>
<evidence type="ECO:0000313" key="11">
    <source>
        <dbReference type="EMBL" id="CAD7268719.1"/>
    </source>
</evidence>
<evidence type="ECO:0000256" key="6">
    <source>
        <dbReference type="ARBA" id="ARBA00022989"/>
    </source>
</evidence>
<comment type="catalytic activity">
    <reaction evidence="10">
        <text>a very-long-chain acyl-CoA + malonyl-CoA + H(+) = a very-long-chain 3-oxoacyl-CoA + CO2 + CoA</text>
        <dbReference type="Rhea" id="RHEA:32727"/>
        <dbReference type="ChEBI" id="CHEBI:15378"/>
        <dbReference type="ChEBI" id="CHEBI:16526"/>
        <dbReference type="ChEBI" id="CHEBI:57287"/>
        <dbReference type="ChEBI" id="CHEBI:57384"/>
        <dbReference type="ChEBI" id="CHEBI:90725"/>
        <dbReference type="ChEBI" id="CHEBI:90736"/>
        <dbReference type="EC" id="2.3.1.199"/>
    </reaction>
</comment>
<keyword evidence="4 10" id="KW-0812">Transmembrane</keyword>
<evidence type="ECO:0000256" key="8">
    <source>
        <dbReference type="ARBA" id="ARBA00023136"/>
    </source>
</evidence>
<evidence type="ECO:0000256" key="3">
    <source>
        <dbReference type="ARBA" id="ARBA00022679"/>
    </source>
</evidence>
<dbReference type="Pfam" id="PF01151">
    <property type="entry name" value="ELO"/>
    <property type="match status" value="1"/>
</dbReference>
<feature type="transmembrane region" description="Helical" evidence="10">
    <location>
        <begin position="84"/>
        <end position="101"/>
    </location>
</feature>
<keyword evidence="8 10" id="KW-0472">Membrane</keyword>